<keyword evidence="11" id="KW-1185">Reference proteome</keyword>
<proteinExistence type="inferred from homology"/>
<dbReference type="Pfam" id="PF02770">
    <property type="entry name" value="Acyl-CoA_dh_M"/>
    <property type="match status" value="1"/>
</dbReference>
<gene>
    <name evidence="10" type="ORF">GCM10009749_25600</name>
</gene>
<dbReference type="InterPro" id="IPR036250">
    <property type="entry name" value="AcylCo_DH-like_C"/>
</dbReference>
<dbReference type="PANTHER" id="PTHR42707">
    <property type="entry name" value="ACYL-COA DEHYDROGENASE"/>
    <property type="match status" value="1"/>
</dbReference>
<reference evidence="11" key="1">
    <citation type="journal article" date="2019" name="Int. J. Syst. Evol. Microbiol.">
        <title>The Global Catalogue of Microorganisms (GCM) 10K type strain sequencing project: providing services to taxonomists for standard genome sequencing and annotation.</title>
        <authorList>
            <consortium name="The Broad Institute Genomics Platform"/>
            <consortium name="The Broad Institute Genome Sequencing Center for Infectious Disease"/>
            <person name="Wu L."/>
            <person name="Ma J."/>
        </authorList>
    </citation>
    <scope>NUCLEOTIDE SEQUENCE [LARGE SCALE GENOMIC DNA]</scope>
    <source>
        <strain evidence="11">JCM 14322</strain>
    </source>
</reference>
<dbReference type="InterPro" id="IPR009100">
    <property type="entry name" value="AcylCoA_DH/oxidase_NM_dom_sf"/>
</dbReference>
<keyword evidence="4 5" id="KW-0274">FAD</keyword>
<dbReference type="InterPro" id="IPR006089">
    <property type="entry name" value="Acyl-CoA_DH_CS"/>
</dbReference>
<evidence type="ECO:0000313" key="10">
    <source>
        <dbReference type="EMBL" id="GAA1814879.1"/>
    </source>
</evidence>
<evidence type="ECO:0000256" key="5">
    <source>
        <dbReference type="RuleBase" id="RU362125"/>
    </source>
</evidence>
<dbReference type="RefSeq" id="WP_344296699.1">
    <property type="nucleotide sequence ID" value="NZ_BAAANJ010000009.1"/>
</dbReference>
<evidence type="ECO:0000313" key="11">
    <source>
        <dbReference type="Proteomes" id="UP001500002"/>
    </source>
</evidence>
<dbReference type="Gene3D" id="6.10.250.600">
    <property type="match status" value="1"/>
</dbReference>
<comment type="caution">
    <text evidence="10">The sequence shown here is derived from an EMBL/GenBank/DDBJ whole genome shotgun (WGS) entry which is preliminary data.</text>
</comment>
<dbReference type="SUPFAM" id="SSF47203">
    <property type="entry name" value="Acyl-CoA dehydrogenase C-terminal domain-like"/>
    <property type="match status" value="1"/>
</dbReference>
<dbReference type="Pfam" id="PF18158">
    <property type="entry name" value="AidB_N"/>
    <property type="match status" value="1"/>
</dbReference>
<evidence type="ECO:0000259" key="7">
    <source>
        <dbReference type="Pfam" id="PF00441"/>
    </source>
</evidence>
<dbReference type="InterPro" id="IPR052904">
    <property type="entry name" value="Acyl-CoA_dehydrogenase-like"/>
</dbReference>
<evidence type="ECO:0000259" key="8">
    <source>
        <dbReference type="Pfam" id="PF02770"/>
    </source>
</evidence>
<evidence type="ECO:0000259" key="9">
    <source>
        <dbReference type="Pfam" id="PF18158"/>
    </source>
</evidence>
<organism evidence="10 11">
    <name type="scientific">Agromyces neolithicus</name>
    <dbReference type="NCBI Taxonomy" id="269420"/>
    <lineage>
        <taxon>Bacteria</taxon>
        <taxon>Bacillati</taxon>
        <taxon>Actinomycetota</taxon>
        <taxon>Actinomycetes</taxon>
        <taxon>Micrococcales</taxon>
        <taxon>Microbacteriaceae</taxon>
        <taxon>Agromyces</taxon>
    </lineage>
</organism>
<dbReference type="PROSITE" id="PS00072">
    <property type="entry name" value="ACYL_COA_DH_1"/>
    <property type="match status" value="1"/>
</dbReference>
<dbReference type="EMBL" id="BAAANJ010000009">
    <property type="protein sequence ID" value="GAA1814879.1"/>
    <property type="molecule type" value="Genomic_DNA"/>
</dbReference>
<dbReference type="Gene3D" id="2.40.110.20">
    <property type="match status" value="1"/>
</dbReference>
<comment type="cofactor">
    <cofactor evidence="1 5">
        <name>FAD</name>
        <dbReference type="ChEBI" id="CHEBI:57692"/>
    </cofactor>
</comment>
<evidence type="ECO:0000256" key="4">
    <source>
        <dbReference type="ARBA" id="ARBA00022827"/>
    </source>
</evidence>
<dbReference type="SUPFAM" id="SSF56645">
    <property type="entry name" value="Acyl-CoA dehydrogenase NM domain-like"/>
    <property type="match status" value="1"/>
</dbReference>
<dbReference type="InterPro" id="IPR009075">
    <property type="entry name" value="AcylCo_DH/oxidase_C"/>
</dbReference>
<feature type="region of interest" description="Disordered" evidence="6">
    <location>
        <begin position="1"/>
        <end position="20"/>
    </location>
</feature>
<name>A0ABP4YIU4_9MICO</name>
<dbReference type="Pfam" id="PF00441">
    <property type="entry name" value="Acyl-CoA_dh_1"/>
    <property type="match status" value="1"/>
</dbReference>
<dbReference type="Proteomes" id="UP001500002">
    <property type="component" value="Unassembled WGS sequence"/>
</dbReference>
<evidence type="ECO:0000256" key="3">
    <source>
        <dbReference type="ARBA" id="ARBA00022630"/>
    </source>
</evidence>
<protein>
    <submittedName>
        <fullName evidence="10">Acyl-CoA dehydrogenase family protein</fullName>
    </submittedName>
</protein>
<feature type="domain" description="Acyl-CoA oxidase/dehydrogenase middle" evidence="8">
    <location>
        <begin position="204"/>
        <end position="303"/>
    </location>
</feature>
<feature type="domain" description="Adaptive response protein AidB N-terminal" evidence="9">
    <location>
        <begin position="9"/>
        <end position="164"/>
    </location>
</feature>
<dbReference type="InterPro" id="IPR041504">
    <property type="entry name" value="AidB_N"/>
</dbReference>
<evidence type="ECO:0000256" key="2">
    <source>
        <dbReference type="ARBA" id="ARBA00009347"/>
    </source>
</evidence>
<dbReference type="PANTHER" id="PTHR42707:SF3">
    <property type="entry name" value="ACYL-COA DEHYDROGENASE AIDB-RELATED"/>
    <property type="match status" value="1"/>
</dbReference>
<dbReference type="Gene3D" id="1.20.140.10">
    <property type="entry name" value="Butyryl-CoA Dehydrogenase, subunit A, domain 3"/>
    <property type="match status" value="1"/>
</dbReference>
<feature type="domain" description="Acyl-CoA dehydrogenase/oxidase C-terminal" evidence="7">
    <location>
        <begin position="313"/>
        <end position="479"/>
    </location>
</feature>
<comment type="similarity">
    <text evidence="2 5">Belongs to the acyl-CoA dehydrogenase family.</text>
</comment>
<keyword evidence="3 5" id="KW-0285">Flavoprotein</keyword>
<evidence type="ECO:0000256" key="1">
    <source>
        <dbReference type="ARBA" id="ARBA00001974"/>
    </source>
</evidence>
<dbReference type="InterPro" id="IPR006091">
    <property type="entry name" value="Acyl-CoA_Oxase/DH_mid-dom"/>
</dbReference>
<accession>A0ABP4YIU4</accession>
<sequence>MINTHEVLNQPPPRDGVDEYSTNVPLVEAVARWGRSDVPALADIGRHVGSAGFQRDADRANTNPPVLHTHDKWGNRVDEVEYDDAYHRIMAAAIGAGAHTSAWADPGRGANVERAAAFFLFAQVEPGHACPVSMTHAAVPTLELAASGLRDEWMPRLLSRAYEPALADRVGPRAARPASRSDADRLDTLAALTARPAKASALVGMAMTEKQGGSDVRANTTRAEPTGVDDAWGREFRLTGHKWFCSAPMSDAFLVLAQAPGGLSCFFVPRVLPDGTRNVFRIQRLKDKLGNRSNASSEIELDDTAAWLVGDEGRGVATIVQMVTRTRLDCVIGSAAGMRQSVAEAVWHVRHRSAFGALLVDQPAMTAVVADLALESEAATLTAMRVARSYDDDAAAAASSASSSSSSDVPEQGFRRLATAVAKYWICKRGPGHAYEALECLGGNGYTEGFPLARRYREQPLLAIWEGSGNVIALDVLRVLAREPEAFEAFFDVVGEAAGEHAAFDLALAEARSVVGEVAADVSSGAAAARARELTERLALVLQASLLVQHAPAPVADAFVRTRLEGDSGLLYGTLPPGVDTAAILARA</sequence>
<evidence type="ECO:0000256" key="6">
    <source>
        <dbReference type="SAM" id="MobiDB-lite"/>
    </source>
</evidence>
<keyword evidence="5" id="KW-0560">Oxidoreductase</keyword>